<evidence type="ECO:0000256" key="4">
    <source>
        <dbReference type="PROSITE-ProRule" id="PRU00433"/>
    </source>
</evidence>
<dbReference type="PROSITE" id="PS51007">
    <property type="entry name" value="CYTC"/>
    <property type="match status" value="1"/>
</dbReference>
<evidence type="ECO:0000256" key="3">
    <source>
        <dbReference type="ARBA" id="ARBA00023004"/>
    </source>
</evidence>
<accession>A0A2G1VRI1</accession>
<dbReference type="GO" id="GO:0046872">
    <property type="term" value="F:metal ion binding"/>
    <property type="evidence" value="ECO:0007669"/>
    <property type="project" value="UniProtKB-KW"/>
</dbReference>
<dbReference type="PROSITE" id="PS51257">
    <property type="entry name" value="PROKAR_LIPOPROTEIN"/>
    <property type="match status" value="1"/>
</dbReference>
<evidence type="ECO:0000313" key="7">
    <source>
        <dbReference type="Proteomes" id="UP000229433"/>
    </source>
</evidence>
<proteinExistence type="predicted"/>
<keyword evidence="1 4" id="KW-0349">Heme</keyword>
<dbReference type="Gene3D" id="1.10.760.10">
    <property type="entry name" value="Cytochrome c-like domain"/>
    <property type="match status" value="1"/>
</dbReference>
<dbReference type="PANTHER" id="PTHR35008">
    <property type="entry name" value="BLL4482 PROTEIN-RELATED"/>
    <property type="match status" value="1"/>
</dbReference>
<feature type="domain" description="Cytochrome c" evidence="5">
    <location>
        <begin position="43"/>
        <end position="183"/>
    </location>
</feature>
<dbReference type="RefSeq" id="WP_099646238.1">
    <property type="nucleotide sequence ID" value="NZ_KZ319290.1"/>
</dbReference>
<dbReference type="Proteomes" id="UP000229433">
    <property type="component" value="Unassembled WGS sequence"/>
</dbReference>
<evidence type="ECO:0000256" key="2">
    <source>
        <dbReference type="ARBA" id="ARBA00022723"/>
    </source>
</evidence>
<dbReference type="EMBL" id="NQXA01000007">
    <property type="protein sequence ID" value="PHQ29387.1"/>
    <property type="molecule type" value="Genomic_DNA"/>
</dbReference>
<comment type="caution">
    <text evidence="6">The sequence shown here is derived from an EMBL/GenBank/DDBJ whole genome shotgun (WGS) entry which is preliminary data.</text>
</comment>
<keyword evidence="2 4" id="KW-0479">Metal-binding</keyword>
<dbReference type="AlphaFoldDB" id="A0A2G1VRI1"/>
<keyword evidence="3 4" id="KW-0408">Iron</keyword>
<dbReference type="GO" id="GO:0020037">
    <property type="term" value="F:heme binding"/>
    <property type="evidence" value="ECO:0007669"/>
    <property type="project" value="InterPro"/>
</dbReference>
<dbReference type="InterPro" id="IPR036909">
    <property type="entry name" value="Cyt_c-like_dom_sf"/>
</dbReference>
<organism evidence="6 7">
    <name type="scientific">Leeuwenhoekiella nanhaiensis</name>
    <dbReference type="NCBI Taxonomy" id="1655491"/>
    <lineage>
        <taxon>Bacteria</taxon>
        <taxon>Pseudomonadati</taxon>
        <taxon>Bacteroidota</taxon>
        <taxon>Flavobacteriia</taxon>
        <taxon>Flavobacteriales</taxon>
        <taxon>Flavobacteriaceae</taxon>
        <taxon>Leeuwenhoekiella</taxon>
    </lineage>
</organism>
<name>A0A2G1VRI1_9FLAO</name>
<evidence type="ECO:0000259" key="5">
    <source>
        <dbReference type="PROSITE" id="PS51007"/>
    </source>
</evidence>
<protein>
    <submittedName>
        <fullName evidence="6">Diheme cytochrome c-553</fullName>
    </submittedName>
</protein>
<keyword evidence="7" id="KW-1185">Reference proteome</keyword>
<dbReference type="InterPro" id="IPR009056">
    <property type="entry name" value="Cyt_c-like_dom"/>
</dbReference>
<dbReference type="InterPro" id="IPR051459">
    <property type="entry name" value="Cytochrome_c-type_DH"/>
</dbReference>
<sequence length="197" mass="21653">MKPQLIWLCLTTALLVTACKDGEAKKEKEEYQIQQAGMQAPVNLKKRGEYLVNIMDCAACHTPKTMTPQGPVPDMTRYMMGYDAAEALPPLPDNVPIGPWALFKGDLTAAVGPWGTSYAGNITPDDTGIGSWTLEQFSNAIRKGMYKGLENTRPLMPPMPTQAYKNLSDEDVKAIFTYLKSLEPIENVVPAYTPPNA</sequence>
<dbReference type="GO" id="GO:0009055">
    <property type="term" value="F:electron transfer activity"/>
    <property type="evidence" value="ECO:0007669"/>
    <property type="project" value="InterPro"/>
</dbReference>
<reference evidence="6 7" key="1">
    <citation type="submission" date="2017-08" db="EMBL/GenBank/DDBJ databases">
        <title>The whole genome shortgun sequences of strain Leeuwenhoekiella nanhaiensis G18 from the South China Sea.</title>
        <authorList>
            <person name="Liu Q."/>
        </authorList>
    </citation>
    <scope>NUCLEOTIDE SEQUENCE [LARGE SCALE GENOMIC DNA]</scope>
    <source>
        <strain evidence="6 7">G18</strain>
    </source>
</reference>
<dbReference type="PANTHER" id="PTHR35008:SF4">
    <property type="entry name" value="BLL4482 PROTEIN"/>
    <property type="match status" value="1"/>
</dbReference>
<dbReference type="OrthoDB" id="9809720at2"/>
<evidence type="ECO:0000313" key="6">
    <source>
        <dbReference type="EMBL" id="PHQ29387.1"/>
    </source>
</evidence>
<dbReference type="SUPFAM" id="SSF46626">
    <property type="entry name" value="Cytochrome c"/>
    <property type="match status" value="1"/>
</dbReference>
<gene>
    <name evidence="6" type="ORF">CJ305_10630</name>
</gene>
<evidence type="ECO:0000256" key="1">
    <source>
        <dbReference type="ARBA" id="ARBA00022617"/>
    </source>
</evidence>